<accession>A0A2D2Q447</accession>
<evidence type="ECO:0000256" key="1">
    <source>
        <dbReference type="ARBA" id="ARBA00008761"/>
    </source>
</evidence>
<evidence type="ECO:0000313" key="9">
    <source>
        <dbReference type="Proteomes" id="UP000231057"/>
    </source>
</evidence>
<proteinExistence type="inferred from homology"/>
<evidence type="ECO:0000256" key="4">
    <source>
        <dbReference type="ARBA" id="ARBA00023172"/>
    </source>
</evidence>
<feature type="domain" description="Probable transposase IS891/IS1136/IS1341" evidence="6">
    <location>
        <begin position="173"/>
        <end position="293"/>
    </location>
</feature>
<dbReference type="InterPro" id="IPR001959">
    <property type="entry name" value="Transposase"/>
</dbReference>
<evidence type="ECO:0000313" key="8">
    <source>
        <dbReference type="EMBL" id="ATS19276.1"/>
    </source>
</evidence>
<evidence type="ECO:0000256" key="2">
    <source>
        <dbReference type="ARBA" id="ARBA00022578"/>
    </source>
</evidence>
<dbReference type="Pfam" id="PF07282">
    <property type="entry name" value="Cas12f1-like_TNB"/>
    <property type="match status" value="1"/>
</dbReference>
<evidence type="ECO:0000256" key="3">
    <source>
        <dbReference type="ARBA" id="ARBA00023125"/>
    </source>
</evidence>
<feature type="region of interest" description="Disordered" evidence="5">
    <location>
        <begin position="227"/>
        <end position="250"/>
    </location>
</feature>
<dbReference type="Pfam" id="PF01385">
    <property type="entry name" value="OrfB_IS605"/>
    <property type="match status" value="1"/>
</dbReference>
<keyword evidence="4" id="KW-0233">DNA recombination</keyword>
<dbReference type="KEGG" id="slw:BRW62_11645"/>
<dbReference type="GO" id="GO:0003677">
    <property type="term" value="F:DNA binding"/>
    <property type="evidence" value="ECO:0007669"/>
    <property type="project" value="UniProtKB-KW"/>
</dbReference>
<dbReference type="Proteomes" id="UP000231057">
    <property type="component" value="Chromosome"/>
</dbReference>
<keyword evidence="3" id="KW-0238">DNA-binding</keyword>
<organism evidence="8 9">
    <name type="scientific">Parathermosynechococcus lividus PCC 6715</name>
    <dbReference type="NCBI Taxonomy" id="1917166"/>
    <lineage>
        <taxon>Bacteria</taxon>
        <taxon>Bacillati</taxon>
        <taxon>Cyanobacteriota</taxon>
        <taxon>Cyanophyceae</taxon>
        <taxon>Acaryochloridales</taxon>
        <taxon>Thermosynechococcaceae</taxon>
        <taxon>Parathermosynechococcus</taxon>
    </lineage>
</organism>
<reference evidence="8 9" key="1">
    <citation type="submission" date="2016-11" db="EMBL/GenBank/DDBJ databases">
        <title>Complete genome sequence of thermophilic cyanobacteria strain Synechococcus sp. PCC6715.</title>
        <authorList>
            <person name="Tang J."/>
            <person name="Daroch M."/>
            <person name="Liang Y."/>
            <person name="Jiang D."/>
            <person name="Shah M."/>
        </authorList>
    </citation>
    <scope>NUCLEOTIDE SEQUENCE [LARGE SCALE GENOMIC DNA]</scope>
    <source>
        <strain evidence="8 9">PCC 6715</strain>
    </source>
</reference>
<dbReference type="InterPro" id="IPR010095">
    <property type="entry name" value="Cas12f1-like_TNB"/>
</dbReference>
<dbReference type="OrthoDB" id="435395at2"/>
<dbReference type="EMBL" id="CP018092">
    <property type="protein sequence ID" value="ATS19276.1"/>
    <property type="molecule type" value="Genomic_DNA"/>
</dbReference>
<dbReference type="GO" id="GO:0032196">
    <property type="term" value="P:transposition"/>
    <property type="evidence" value="ECO:0007669"/>
    <property type="project" value="UniProtKB-KW"/>
</dbReference>
<evidence type="ECO:0000256" key="5">
    <source>
        <dbReference type="SAM" id="MobiDB-lite"/>
    </source>
</evidence>
<evidence type="ECO:0000259" key="6">
    <source>
        <dbReference type="Pfam" id="PF01385"/>
    </source>
</evidence>
<gene>
    <name evidence="8" type="ORF">BRW62_11645</name>
</gene>
<comment type="similarity">
    <text evidence="1">In the C-terminal section; belongs to the transposase 35 family.</text>
</comment>
<dbReference type="GO" id="GO:0006310">
    <property type="term" value="P:DNA recombination"/>
    <property type="evidence" value="ECO:0007669"/>
    <property type="project" value="UniProtKB-KW"/>
</dbReference>
<evidence type="ECO:0000259" key="7">
    <source>
        <dbReference type="Pfam" id="PF07282"/>
    </source>
</evidence>
<sequence length="427" mass="48962">MRVIEAKLKGTQEQYQSLDEAIRTAQFVRNKCVRYWMDNKGVGRNDLYAHCKTLAQEFDFAKKLNSAARQASAERAWASISRFYTNCRNKEAKKGYPKFKKHCRSVEYKLSGWKLSADGLSITFTVRVSGTESFGFSAGTFALYCNGEARQYILNSKINRVRVIRRADGYYAQFCLDVERKEQGQYTGNVIGIDLGLKHFYTDQNGNTVDCPKFLRRSERRLKQHQRRLSRKFRKGAKPQSKNYHKQRKRLGKVHLKVQRQRKDWAIKLARCVVASNDVVVYEDLQVKNLVKNHHLAKSIHDASWSQFTQWLDYYGKVWDKAVVSVPPQYTTQDCTHCGHRVPKTLSTRTHSCPKCGFELDRDQNAALNILKKGLSILGMEWQNSTFGQKGTGEKSRTTGEISTSAMDGKPEMVSAVAELVTRIPCL</sequence>
<reference evidence="9" key="2">
    <citation type="journal article" date="2022" name="Front. Microbiol.">
        <title>Comparative Genomic Analysis Revealed Distinct Molecular Components and Organization of CO2-Concentrating Mechanism in Thermophilic Cyanobacteria.</title>
        <authorList>
            <person name="Tang J."/>
            <person name="Zhou H."/>
            <person name="Yao D."/>
            <person name="Riaz S."/>
            <person name="You D."/>
            <person name="Klepacz-Smolka A."/>
            <person name="Daroch M."/>
        </authorList>
    </citation>
    <scope>NUCLEOTIDE SEQUENCE [LARGE SCALE GENOMIC DNA]</scope>
    <source>
        <strain evidence="9">PCC 6715</strain>
    </source>
</reference>
<protein>
    <submittedName>
        <fullName evidence="8">Transposase</fullName>
    </submittedName>
</protein>
<dbReference type="NCBIfam" id="NF040570">
    <property type="entry name" value="guided_TnpB"/>
    <property type="match status" value="1"/>
</dbReference>
<keyword evidence="2" id="KW-0815">Transposition</keyword>
<dbReference type="RefSeq" id="WP_099799615.1">
    <property type="nucleotide sequence ID" value="NZ_CP018092.1"/>
</dbReference>
<dbReference type="AlphaFoldDB" id="A0A2D2Q447"/>
<keyword evidence="9" id="KW-1185">Reference proteome</keyword>
<feature type="domain" description="Cas12f1-like TNB" evidence="7">
    <location>
        <begin position="305"/>
        <end position="370"/>
    </location>
</feature>
<name>A0A2D2Q447_PARLV</name>